<dbReference type="SMART" id="SM01264">
    <property type="entry name" value="M16C_associated"/>
    <property type="match status" value="1"/>
</dbReference>
<dbReference type="InterPro" id="IPR011249">
    <property type="entry name" value="Metalloenz_LuxS/M16"/>
</dbReference>
<dbReference type="InterPro" id="IPR055130">
    <property type="entry name" value="PreP_C"/>
</dbReference>
<name>A0ABR3BDJ8_PHYBL</name>
<organism evidence="7 8">
    <name type="scientific">Phycomyces blakesleeanus</name>
    <dbReference type="NCBI Taxonomy" id="4837"/>
    <lineage>
        <taxon>Eukaryota</taxon>
        <taxon>Fungi</taxon>
        <taxon>Fungi incertae sedis</taxon>
        <taxon>Mucoromycota</taxon>
        <taxon>Mucoromycotina</taxon>
        <taxon>Mucoromycetes</taxon>
        <taxon>Mucorales</taxon>
        <taxon>Phycomycetaceae</taxon>
        <taxon>Phycomyces</taxon>
    </lineage>
</organism>
<dbReference type="InterPro" id="IPR013578">
    <property type="entry name" value="Peptidase_M16C_assoc"/>
</dbReference>
<comment type="caution">
    <text evidence="7">The sequence shown here is derived from an EMBL/GenBank/DDBJ whole genome shotgun (WGS) entry which is preliminary data.</text>
</comment>
<dbReference type="PANTHER" id="PTHR43016">
    <property type="entry name" value="PRESEQUENCE PROTEASE"/>
    <property type="match status" value="1"/>
</dbReference>
<evidence type="ECO:0000256" key="4">
    <source>
        <dbReference type="ARBA" id="ARBA00034552"/>
    </source>
</evidence>
<dbReference type="InterPro" id="IPR007863">
    <property type="entry name" value="Peptidase_M16_C"/>
</dbReference>
<dbReference type="Proteomes" id="UP001448207">
    <property type="component" value="Unassembled WGS sequence"/>
</dbReference>
<evidence type="ECO:0000313" key="8">
    <source>
        <dbReference type="Proteomes" id="UP001448207"/>
    </source>
</evidence>
<keyword evidence="8" id="KW-1185">Reference proteome</keyword>
<dbReference type="PANTHER" id="PTHR43016:SF13">
    <property type="entry name" value="PRESEQUENCE PROTEASE, MITOCHONDRIAL"/>
    <property type="match status" value="1"/>
</dbReference>
<evidence type="ECO:0000256" key="5">
    <source>
        <dbReference type="ARBA" id="ARBA00045897"/>
    </source>
</evidence>
<dbReference type="Pfam" id="PF08367">
    <property type="entry name" value="M16C_assoc"/>
    <property type="match status" value="1"/>
</dbReference>
<sequence length="1003" mass="111763">MSTQILFASRMLRSKAKGAAFLRPYSSSTYTTGDRLHGYTVKQVKRVPELELTAITLEHEKTGARHLHINREDSNNVFAVGFHTPVSDSTGVPHILEHTTLCGSDHYPVRDPFFKMLNRSLATFMNAFTASDYTIYPFATTNPVDYANLRNVYMDAVFHPRLTKLDFKQEGWRLEHEVPTDTTTPIQFKGVVYNEMKGQYSDSNYLYYSRMQQAMFPGTTYEFSSGGDPSDITNLSHEELLNFHNQHYHPSNARFYTYGNFPLEDHLAAVGEQLKNFERITPPTVNKVAVPWTAPKKATSTCAPDPLSPPDKQNKISLSFLANDSSDTFETFSMRLLGYLLLDGHASPMYKALIDTNLGTEFSVNTGYDSSTRSTCLSIGLQGVKDSDVELVQGRIKEVLEQVKTEGFDPIRIEAAIHQLELGQKHKTADFGLTIMHGITSGWFNGVDPVDLLQLNKNLDALKQGLDKGNFFESRIEKYLLNNPHTLVFTMKPDASYATDLVAEEKERLAVKVNSLTESDKTEILEQGKALESAQDKTENLSCLPTLTLKDISPKAKRTVLDHSGICNTPVQWRTTATNGITYFRAISTLPVLSDELKMYLPLFCDSLLSLGTREQTMASIDDEIRLFTGGLRASTTTSTSHSDIDLMEEGLVLSGNCLDRNIDKMYTILTKLVRETNFDNTDKLKTLIMGNASGLVNSIADSGHVFARAYAGSTLTPTMRNSELLGGMSQMNFMSQMAAKEDLSDVVNKLKTIADAVLKQSSLRVAITCGEDAVSSNEKALSGFISSLPIQGKPLVCDPNTFTPEYKKTFFPLPFAVNFSAKVIRGVPYTHPDGAKLQVLSSLMTNHYLHREIREKNGAYGGGARYAGLNGLFSFYSYRDPRTLATLDSYHNAIDWVTKRVFSDQEITEAKLSIFQGIDSPQSVSEEGMLQFVNGISDEMRQWRREEFLKVTQDDIKAAAETYLLGSEKDGHYSVAVLGEATDKIAEDNGWSINQWGEAVKQ</sequence>
<protein>
    <recommendedName>
        <fullName evidence="3">Presequence protease, mitochondrial</fullName>
    </recommendedName>
    <alternativeName>
        <fullName evidence="4">Pitrilysin metalloproteinase</fullName>
    </alternativeName>
</protein>
<comment type="subunit">
    <text evidence="2">Monomer and homodimer; homodimerization is induced by binding of the substrate.</text>
</comment>
<accession>A0ABR3BDJ8</accession>
<evidence type="ECO:0000256" key="3">
    <source>
        <dbReference type="ARBA" id="ARBA00020167"/>
    </source>
</evidence>
<comment type="similarity">
    <text evidence="1">Belongs to the peptidase M16 family. PreP subfamily.</text>
</comment>
<feature type="domain" description="Peptidase M16C associated" evidence="6">
    <location>
        <begin position="491"/>
        <end position="738"/>
    </location>
</feature>
<evidence type="ECO:0000256" key="1">
    <source>
        <dbReference type="ARBA" id="ARBA00007575"/>
    </source>
</evidence>
<dbReference type="Gene3D" id="3.30.830.10">
    <property type="entry name" value="Metalloenzyme, LuxS/M16 peptidase-like"/>
    <property type="match status" value="4"/>
</dbReference>
<dbReference type="EMBL" id="JBCLYO010000001">
    <property type="protein sequence ID" value="KAL0096407.1"/>
    <property type="molecule type" value="Genomic_DNA"/>
</dbReference>
<reference evidence="7 8" key="1">
    <citation type="submission" date="2024-04" db="EMBL/GenBank/DDBJ databases">
        <title>Symmetric and asymmetric DNA N6-adenine methylation regulates different biological responses in Mucorales.</title>
        <authorList>
            <consortium name="Lawrence Berkeley National Laboratory"/>
            <person name="Lax C."/>
            <person name="Mondo S.J."/>
            <person name="Osorio-Concepcion M."/>
            <person name="Muszewska A."/>
            <person name="Corrochano-Luque M."/>
            <person name="Gutierrez G."/>
            <person name="Riley R."/>
            <person name="Lipzen A."/>
            <person name="Guo J."/>
            <person name="Hundley H."/>
            <person name="Amirebrahimi M."/>
            <person name="Ng V."/>
            <person name="Lorenzo-Gutierrez D."/>
            <person name="Binder U."/>
            <person name="Yang J."/>
            <person name="Song Y."/>
            <person name="Canovas D."/>
            <person name="Navarro E."/>
            <person name="Freitag M."/>
            <person name="Gabaldon T."/>
            <person name="Grigoriev I.V."/>
            <person name="Corrochano L.M."/>
            <person name="Nicolas F.E."/>
            <person name="Garre V."/>
        </authorList>
    </citation>
    <scope>NUCLEOTIDE SEQUENCE [LARGE SCALE GENOMIC DNA]</scope>
    <source>
        <strain evidence="7 8">L51</strain>
    </source>
</reference>
<evidence type="ECO:0000256" key="2">
    <source>
        <dbReference type="ARBA" id="ARBA00011853"/>
    </source>
</evidence>
<evidence type="ECO:0000259" key="6">
    <source>
        <dbReference type="SMART" id="SM01264"/>
    </source>
</evidence>
<gene>
    <name evidence="7" type="ORF">J3Q64DRAFT_1855326</name>
</gene>
<dbReference type="SUPFAM" id="SSF63411">
    <property type="entry name" value="LuxS/MPP-like metallohydrolase"/>
    <property type="match status" value="4"/>
</dbReference>
<dbReference type="Pfam" id="PF22516">
    <property type="entry name" value="PreP_C"/>
    <property type="match status" value="1"/>
</dbReference>
<proteinExistence type="inferred from homology"/>
<evidence type="ECO:0000313" key="7">
    <source>
        <dbReference type="EMBL" id="KAL0096407.1"/>
    </source>
</evidence>
<dbReference type="Pfam" id="PF05193">
    <property type="entry name" value="Peptidase_M16_C"/>
    <property type="match status" value="1"/>
</dbReference>
<comment type="function">
    <text evidence="5">Degrades mitochondrial transit peptides after their cleavage in the intermembrane space or in the matrix, and presequence peptides; clearance of these peptides is required to keep the presequence processing machinery running. Preferentially cleaves the N-terminal side of paired basic amino acid residues. Also degrades other unstructured peptides. May function as an ATP-dependent peptidase as opposed to a metalloendopeptidase.</text>
</comment>